<dbReference type="NCBIfam" id="TIGR03591">
    <property type="entry name" value="polynuc_phos"/>
    <property type="match status" value="1"/>
</dbReference>
<dbReference type="InterPro" id="IPR012340">
    <property type="entry name" value="NA-bd_OB-fold"/>
</dbReference>
<dbReference type="InterPro" id="IPR012162">
    <property type="entry name" value="PNPase"/>
</dbReference>
<dbReference type="SUPFAM" id="SSF54211">
    <property type="entry name" value="Ribosomal protein S5 domain 2-like"/>
    <property type="match status" value="2"/>
</dbReference>
<dbReference type="SUPFAM" id="SSF55666">
    <property type="entry name" value="Ribonuclease PH domain 2-like"/>
    <property type="match status" value="2"/>
</dbReference>
<keyword evidence="4 5" id="KW-0694">RNA-binding</keyword>
<dbReference type="PANTHER" id="PTHR11252:SF0">
    <property type="entry name" value="POLYRIBONUCLEOTIDE NUCLEOTIDYLTRANSFERASE 1, MITOCHONDRIAL"/>
    <property type="match status" value="1"/>
</dbReference>
<dbReference type="NCBIfam" id="NF008805">
    <property type="entry name" value="PRK11824.1"/>
    <property type="match status" value="1"/>
</dbReference>
<dbReference type="CDD" id="cd11363">
    <property type="entry name" value="RNase_PH_PNPase_1"/>
    <property type="match status" value="1"/>
</dbReference>
<dbReference type="CDD" id="cd02393">
    <property type="entry name" value="KH-I_PNPase"/>
    <property type="match status" value="1"/>
</dbReference>
<keyword evidence="5" id="KW-0479">Metal-binding</keyword>
<accession>A0A1F8EAU8</accession>
<dbReference type="Proteomes" id="UP000178520">
    <property type="component" value="Unassembled WGS sequence"/>
</dbReference>
<name>A0A1F8EAU8_9BACT</name>
<dbReference type="Pfam" id="PF03725">
    <property type="entry name" value="RNase_PH_C"/>
    <property type="match status" value="1"/>
</dbReference>
<dbReference type="InterPro" id="IPR036612">
    <property type="entry name" value="KH_dom_type_1_sf"/>
</dbReference>
<dbReference type="InterPro" id="IPR027408">
    <property type="entry name" value="PNPase/RNase_PH_dom_sf"/>
</dbReference>
<keyword evidence="5" id="KW-0460">Magnesium</keyword>
<evidence type="ECO:0000259" key="6">
    <source>
        <dbReference type="PROSITE" id="PS50126"/>
    </source>
</evidence>
<evidence type="ECO:0000256" key="2">
    <source>
        <dbReference type="ARBA" id="ARBA00022679"/>
    </source>
</evidence>
<evidence type="ECO:0000313" key="7">
    <source>
        <dbReference type="EMBL" id="OGM97870.1"/>
    </source>
</evidence>
<proteinExistence type="inferred from homology"/>
<dbReference type="Gene3D" id="3.30.1370.10">
    <property type="entry name" value="K Homology domain, type 1"/>
    <property type="match status" value="1"/>
</dbReference>
<dbReference type="GO" id="GO:0000175">
    <property type="term" value="F:3'-5'-RNA exonuclease activity"/>
    <property type="evidence" value="ECO:0007669"/>
    <property type="project" value="TreeGrafter"/>
</dbReference>
<dbReference type="CDD" id="cd04472">
    <property type="entry name" value="S1_PNPase"/>
    <property type="match status" value="1"/>
</dbReference>
<evidence type="ECO:0000256" key="1">
    <source>
        <dbReference type="ARBA" id="ARBA00007404"/>
    </source>
</evidence>
<dbReference type="FunFam" id="3.30.230.70:FF:000001">
    <property type="entry name" value="Polyribonucleotide nucleotidyltransferase"/>
    <property type="match status" value="1"/>
</dbReference>
<dbReference type="PANTHER" id="PTHR11252">
    <property type="entry name" value="POLYRIBONUCLEOTIDE NUCLEOTIDYLTRANSFERASE"/>
    <property type="match status" value="1"/>
</dbReference>
<sequence length="722" mass="78381">MAEVKKYSTEFAGKPLTVEVGRFGGQANGTVSVQYGETVVMVNATMSAHVKAVDYMPLQVEYEEKYYAAGKIKGSKWIKREGRPTEDAILTGRLIDRSIRPRFNNKIRNEIQVIATVLSFDGINDPDMPALFGASLALMISDIPFNGPVAGIRIGRLPASEAGVDGKLILNPTYQERATSDFDIVVAGTADKINMIEAGAKIIPEKDIAGAISNGFDALKGLIDLQNKIAGEIGKKKKELEIFVHDEALSAMVKNFSGPKLQLALYAPGKEKTAFYEGLGQVKEELMAYLKEEFKDLSAHEGDAELKKKLDEAGIIFEDEIDQAVHKNILNEDKRPDGRKMDELRPLSADTSILPRTHGSGLFNRGTTQALSILTLGAPGMEQWFESMEIDLTKKRFFHHYGFPPYSVGEVGRIGATGRREIGHGYLAERSLEPIIPERADFPYTIRLVSEILSSNGSSSMASVCGSTLALMDGGVPIKAPAAGIAMGLMLSEAKSASGGMKYKILTDIQGPEDHHGDMDLKVAGTATGVTGMQMDVKIEGITPQIVEETLTQALKARLEILKVITTAINTHRSDLSPHAPRIQTVKINPAKIGALIGPGGKNINAIIEQTGAEIDIEDDGSVFVTSATSDGMDKALKLIKQITYEPEPGDEFDGTVVKIMDFGAFVEILPGIDGLVHVSEMANERVNHPSDKVKEGQKVHVWVKKIDDQGRLNLTMKSPRD</sequence>
<keyword evidence="2 5" id="KW-0808">Transferase</keyword>
<dbReference type="InterPro" id="IPR003029">
    <property type="entry name" value="S1_domain"/>
</dbReference>
<dbReference type="STRING" id="1802660.A2735_02795"/>
<dbReference type="GO" id="GO:0006402">
    <property type="term" value="P:mRNA catabolic process"/>
    <property type="evidence" value="ECO:0007669"/>
    <property type="project" value="UniProtKB-UniRule"/>
</dbReference>
<reference evidence="7 8" key="1">
    <citation type="journal article" date="2016" name="Nat. Commun.">
        <title>Thousands of microbial genomes shed light on interconnected biogeochemical processes in an aquifer system.</title>
        <authorList>
            <person name="Anantharaman K."/>
            <person name="Brown C.T."/>
            <person name="Hug L.A."/>
            <person name="Sharon I."/>
            <person name="Castelle C.J."/>
            <person name="Probst A.J."/>
            <person name="Thomas B.C."/>
            <person name="Singh A."/>
            <person name="Wilkins M.J."/>
            <person name="Karaoz U."/>
            <person name="Brodie E.L."/>
            <person name="Williams K.H."/>
            <person name="Hubbard S.S."/>
            <person name="Banfield J.F."/>
        </authorList>
    </citation>
    <scope>NUCLEOTIDE SEQUENCE [LARGE SCALE GENOMIC DNA]</scope>
</reference>
<comment type="subcellular location">
    <subcellularLocation>
        <location evidence="5">Cytoplasm</location>
    </subcellularLocation>
</comment>
<comment type="caution">
    <text evidence="7">The sequence shown here is derived from an EMBL/GenBank/DDBJ whole genome shotgun (WGS) entry which is preliminary data.</text>
</comment>
<dbReference type="InterPro" id="IPR004088">
    <property type="entry name" value="KH_dom_type_1"/>
</dbReference>
<dbReference type="Gene3D" id="3.30.230.70">
    <property type="entry name" value="GHMP Kinase, N-terminal domain"/>
    <property type="match status" value="2"/>
</dbReference>
<dbReference type="SUPFAM" id="SSF54791">
    <property type="entry name" value="Eukaryotic type KH-domain (KH-domain type I)"/>
    <property type="match status" value="1"/>
</dbReference>
<dbReference type="Pfam" id="PF00013">
    <property type="entry name" value="KH_1"/>
    <property type="match status" value="1"/>
</dbReference>
<dbReference type="Gene3D" id="2.40.50.140">
    <property type="entry name" value="Nucleic acid-binding proteins"/>
    <property type="match status" value="1"/>
</dbReference>
<dbReference type="FunFam" id="3.30.1370.10:FF:000001">
    <property type="entry name" value="Polyribonucleotide nucleotidyltransferase"/>
    <property type="match status" value="1"/>
</dbReference>
<evidence type="ECO:0000313" key="8">
    <source>
        <dbReference type="Proteomes" id="UP000178520"/>
    </source>
</evidence>
<dbReference type="SMART" id="SM00316">
    <property type="entry name" value="S1"/>
    <property type="match status" value="1"/>
</dbReference>
<dbReference type="Pfam" id="PF00575">
    <property type="entry name" value="S1"/>
    <property type="match status" value="1"/>
</dbReference>
<dbReference type="InterPro" id="IPR036345">
    <property type="entry name" value="ExoRNase_PH_dom2_sf"/>
</dbReference>
<dbReference type="InterPro" id="IPR001247">
    <property type="entry name" value="ExoRNase_PH_dom1"/>
</dbReference>
<dbReference type="PROSITE" id="PS50126">
    <property type="entry name" value="S1"/>
    <property type="match status" value="1"/>
</dbReference>
<dbReference type="PIRSF" id="PIRSF005499">
    <property type="entry name" value="PNPase"/>
    <property type="match status" value="1"/>
</dbReference>
<dbReference type="HAMAP" id="MF_01595">
    <property type="entry name" value="PNPase"/>
    <property type="match status" value="1"/>
</dbReference>
<feature type="domain" description="S1 motif" evidence="6">
    <location>
        <begin position="650"/>
        <end position="718"/>
    </location>
</feature>
<evidence type="ECO:0000256" key="4">
    <source>
        <dbReference type="ARBA" id="ARBA00022884"/>
    </source>
</evidence>
<dbReference type="SUPFAM" id="SSF50249">
    <property type="entry name" value="Nucleic acid-binding proteins"/>
    <property type="match status" value="1"/>
</dbReference>
<organism evidence="7 8">
    <name type="scientific">Candidatus Yanofskybacteria bacterium RIFCSPHIGHO2_01_FULL_41_21</name>
    <dbReference type="NCBI Taxonomy" id="1802660"/>
    <lineage>
        <taxon>Bacteria</taxon>
        <taxon>Candidatus Yanofskyibacteriota</taxon>
    </lineage>
</organism>
<dbReference type="InterPro" id="IPR036456">
    <property type="entry name" value="PNPase_PH_RNA-bd_sf"/>
</dbReference>
<dbReference type="Pfam" id="PF01138">
    <property type="entry name" value="RNase_PH"/>
    <property type="match status" value="2"/>
</dbReference>
<protein>
    <recommendedName>
        <fullName evidence="5">Polyribonucleotide nucleotidyltransferase</fullName>
        <ecNumber evidence="5">2.7.7.8</ecNumber>
    </recommendedName>
    <alternativeName>
        <fullName evidence="5">Polynucleotide phosphorylase</fullName>
        <shortName evidence="5">PNPase</shortName>
    </alternativeName>
</protein>
<dbReference type="PROSITE" id="PS50084">
    <property type="entry name" value="KH_TYPE_1"/>
    <property type="match status" value="1"/>
</dbReference>
<dbReference type="SMART" id="SM00322">
    <property type="entry name" value="KH"/>
    <property type="match status" value="1"/>
</dbReference>
<dbReference type="EMBL" id="MGJA01000007">
    <property type="protein sequence ID" value="OGM97870.1"/>
    <property type="molecule type" value="Genomic_DNA"/>
</dbReference>
<gene>
    <name evidence="5" type="primary">pnp</name>
    <name evidence="7" type="ORF">A2735_02795</name>
</gene>
<feature type="binding site" evidence="5">
    <location>
        <position position="514"/>
    </location>
    <ligand>
        <name>Mg(2+)</name>
        <dbReference type="ChEBI" id="CHEBI:18420"/>
    </ligand>
</feature>
<dbReference type="InterPro" id="IPR020568">
    <property type="entry name" value="Ribosomal_Su5_D2-typ_SF"/>
</dbReference>
<evidence type="ECO:0000256" key="5">
    <source>
        <dbReference type="HAMAP-Rule" id="MF_01595"/>
    </source>
</evidence>
<comment type="catalytic activity">
    <reaction evidence="5">
        <text>RNA(n+1) + phosphate = RNA(n) + a ribonucleoside 5'-diphosphate</text>
        <dbReference type="Rhea" id="RHEA:22096"/>
        <dbReference type="Rhea" id="RHEA-COMP:14527"/>
        <dbReference type="Rhea" id="RHEA-COMP:17342"/>
        <dbReference type="ChEBI" id="CHEBI:43474"/>
        <dbReference type="ChEBI" id="CHEBI:57930"/>
        <dbReference type="ChEBI" id="CHEBI:140395"/>
        <dbReference type="EC" id="2.7.7.8"/>
    </reaction>
</comment>
<feature type="binding site" evidence="5">
    <location>
        <position position="520"/>
    </location>
    <ligand>
        <name>Mg(2+)</name>
        <dbReference type="ChEBI" id="CHEBI:18420"/>
    </ligand>
</feature>
<dbReference type="AlphaFoldDB" id="A0A1F8EAU8"/>
<dbReference type="SUPFAM" id="SSF46915">
    <property type="entry name" value="Polynucleotide phosphorylase/guanosine pentaphosphate synthase (PNPase/GPSI), domain 3"/>
    <property type="match status" value="1"/>
</dbReference>
<dbReference type="GO" id="GO:0000287">
    <property type="term" value="F:magnesium ion binding"/>
    <property type="evidence" value="ECO:0007669"/>
    <property type="project" value="UniProtKB-UniRule"/>
</dbReference>
<dbReference type="EC" id="2.7.7.8" evidence="5"/>
<keyword evidence="5" id="KW-0963">Cytoplasm</keyword>
<dbReference type="GO" id="GO:0004654">
    <property type="term" value="F:polyribonucleotide nucleotidyltransferase activity"/>
    <property type="evidence" value="ECO:0007669"/>
    <property type="project" value="UniProtKB-UniRule"/>
</dbReference>
<dbReference type="CDD" id="cd11364">
    <property type="entry name" value="RNase_PH_PNPase_2"/>
    <property type="match status" value="1"/>
</dbReference>
<comment type="cofactor">
    <cofactor evidence="5">
        <name>Mg(2+)</name>
        <dbReference type="ChEBI" id="CHEBI:18420"/>
    </cofactor>
</comment>
<comment type="function">
    <text evidence="5">Involved in mRNA degradation. Catalyzes the phosphorolysis of single-stranded polyribonucleotides processively in the 3'- to 5'-direction.</text>
</comment>
<evidence type="ECO:0000256" key="3">
    <source>
        <dbReference type="ARBA" id="ARBA00022695"/>
    </source>
</evidence>
<dbReference type="InterPro" id="IPR004087">
    <property type="entry name" value="KH_dom"/>
</dbReference>
<comment type="similarity">
    <text evidence="1 5">Belongs to the polyribonucleotide nucleotidyltransferase family.</text>
</comment>
<dbReference type="GO" id="GO:0005829">
    <property type="term" value="C:cytosol"/>
    <property type="evidence" value="ECO:0007669"/>
    <property type="project" value="TreeGrafter"/>
</dbReference>
<dbReference type="InterPro" id="IPR015847">
    <property type="entry name" value="ExoRNase_PH_dom2"/>
</dbReference>
<dbReference type="GO" id="GO:0006396">
    <property type="term" value="P:RNA processing"/>
    <property type="evidence" value="ECO:0007669"/>
    <property type="project" value="InterPro"/>
</dbReference>
<keyword evidence="3 5" id="KW-0548">Nucleotidyltransferase</keyword>
<dbReference type="GO" id="GO:0003723">
    <property type="term" value="F:RNA binding"/>
    <property type="evidence" value="ECO:0007669"/>
    <property type="project" value="UniProtKB-UniRule"/>
</dbReference>